<name>A0A1X9NC84_9GAMM</name>
<protein>
    <submittedName>
        <fullName evidence="1">Uncharacterized protein</fullName>
    </submittedName>
</protein>
<sequence length="104" mass="11864">MTADSESQVIKAELQVVHQEANPDWVEGLNGKLKIFEGDLRNHIGISSFYDEAMRNLVSNVEPRNAVEVKQGMVLVGDWLIDKSDDLIHSFDNVNNWLQMQEPR</sequence>
<organism evidence="1 2">
    <name type="scientific">Oceanicoccus sagamiensis</name>
    <dbReference type="NCBI Taxonomy" id="716816"/>
    <lineage>
        <taxon>Bacteria</taxon>
        <taxon>Pseudomonadati</taxon>
        <taxon>Pseudomonadota</taxon>
        <taxon>Gammaproteobacteria</taxon>
        <taxon>Cellvibrionales</taxon>
        <taxon>Spongiibacteraceae</taxon>
        <taxon>Oceanicoccus</taxon>
    </lineage>
</organism>
<keyword evidence="2" id="KW-1185">Reference proteome</keyword>
<dbReference type="Proteomes" id="UP000193450">
    <property type="component" value="Chromosome"/>
</dbReference>
<reference evidence="1 2" key="1">
    <citation type="submission" date="2016-11" db="EMBL/GenBank/DDBJ databases">
        <title>Trade-off between light-utilization and light-protection in marine flavobacteria.</title>
        <authorList>
            <person name="Kumagai Y."/>
        </authorList>
    </citation>
    <scope>NUCLEOTIDE SEQUENCE [LARGE SCALE GENOMIC DNA]</scope>
    <source>
        <strain evidence="1 2">NBRC 107125</strain>
    </source>
</reference>
<dbReference type="STRING" id="716816.BST96_07870"/>
<gene>
    <name evidence="1" type="ORF">BST96_07870</name>
</gene>
<dbReference type="KEGG" id="osg:BST96_07870"/>
<accession>A0A1X9NC84</accession>
<dbReference type="AlphaFoldDB" id="A0A1X9NC84"/>
<dbReference type="RefSeq" id="WP_085758173.1">
    <property type="nucleotide sequence ID" value="NZ_CP019343.1"/>
</dbReference>
<evidence type="ECO:0000313" key="1">
    <source>
        <dbReference type="EMBL" id="ARN74042.1"/>
    </source>
</evidence>
<evidence type="ECO:0000313" key="2">
    <source>
        <dbReference type="Proteomes" id="UP000193450"/>
    </source>
</evidence>
<proteinExistence type="predicted"/>
<dbReference type="EMBL" id="CP019343">
    <property type="protein sequence ID" value="ARN74042.1"/>
    <property type="molecule type" value="Genomic_DNA"/>
</dbReference>